<evidence type="ECO:0000313" key="4">
    <source>
        <dbReference type="Proteomes" id="UP000735302"/>
    </source>
</evidence>
<accession>A0AAV4DT87</accession>
<evidence type="ECO:0000256" key="1">
    <source>
        <dbReference type="SAM" id="MobiDB-lite"/>
    </source>
</evidence>
<feature type="transmembrane region" description="Helical" evidence="2">
    <location>
        <begin position="74"/>
        <end position="94"/>
    </location>
</feature>
<evidence type="ECO:0000256" key="2">
    <source>
        <dbReference type="SAM" id="Phobius"/>
    </source>
</evidence>
<sequence length="345" mass="36687">MIEEEPIYYSSQCSLQIFGPDSFKFNVLVYPGMTDGQSYGVLVEAILIGPPNPMIKNPDKEDESKDNYKTVSTVINVVSAVIVIILFVVILIIIRAKGLPAKCSQKKRTDETGPVTLSTMPNTNQQTDSSRVNATSGVSEGFRNLSIANSSNGEYDAYVYPYEIISSVSQNSSGGYTRPSGIDQSANSNGGYEVPVSSAIDESAGSSGGYTRPSGIDQSANSNGGYEVPVSSEIDQSAGSSGGYTRPSGIGQSANSNEGYEVPVLLIDQSAGSATGYVRPSEKGQSVLSSEGYDIASETDQLARSSGGYAKMTFKTDKYDVLQLGQTEVPNFYQMIEVIGSEKQL</sequence>
<comment type="caution">
    <text evidence="3">The sequence shown here is derived from an EMBL/GenBank/DDBJ whole genome shotgun (WGS) entry which is preliminary data.</text>
</comment>
<proteinExistence type="predicted"/>
<keyword evidence="2" id="KW-0472">Membrane</keyword>
<evidence type="ECO:0000313" key="3">
    <source>
        <dbReference type="EMBL" id="GFO47286.1"/>
    </source>
</evidence>
<name>A0AAV4DT87_9GAST</name>
<reference evidence="3 4" key="1">
    <citation type="journal article" date="2021" name="Elife">
        <title>Chloroplast acquisition without the gene transfer in kleptoplastic sea slugs, Plakobranchus ocellatus.</title>
        <authorList>
            <person name="Maeda T."/>
            <person name="Takahashi S."/>
            <person name="Yoshida T."/>
            <person name="Shimamura S."/>
            <person name="Takaki Y."/>
            <person name="Nagai Y."/>
            <person name="Toyoda A."/>
            <person name="Suzuki Y."/>
            <person name="Arimoto A."/>
            <person name="Ishii H."/>
            <person name="Satoh N."/>
            <person name="Nishiyama T."/>
            <person name="Hasebe M."/>
            <person name="Maruyama T."/>
            <person name="Minagawa J."/>
            <person name="Obokata J."/>
            <person name="Shigenobu S."/>
        </authorList>
    </citation>
    <scope>NUCLEOTIDE SEQUENCE [LARGE SCALE GENOMIC DNA]</scope>
</reference>
<feature type="region of interest" description="Disordered" evidence="1">
    <location>
        <begin position="104"/>
        <end position="136"/>
    </location>
</feature>
<gene>
    <name evidence="3" type="ORF">PoB_007379100</name>
</gene>
<feature type="compositionally biased region" description="Polar residues" evidence="1">
    <location>
        <begin position="115"/>
        <end position="136"/>
    </location>
</feature>
<protein>
    <recommendedName>
        <fullName evidence="5">Cadherin domain-containing protein</fullName>
    </recommendedName>
</protein>
<dbReference type="Proteomes" id="UP000735302">
    <property type="component" value="Unassembled WGS sequence"/>
</dbReference>
<feature type="region of interest" description="Disordered" evidence="1">
    <location>
        <begin position="173"/>
        <end position="255"/>
    </location>
</feature>
<organism evidence="3 4">
    <name type="scientific">Plakobranchus ocellatus</name>
    <dbReference type="NCBI Taxonomy" id="259542"/>
    <lineage>
        <taxon>Eukaryota</taxon>
        <taxon>Metazoa</taxon>
        <taxon>Spiralia</taxon>
        <taxon>Lophotrochozoa</taxon>
        <taxon>Mollusca</taxon>
        <taxon>Gastropoda</taxon>
        <taxon>Heterobranchia</taxon>
        <taxon>Euthyneura</taxon>
        <taxon>Panpulmonata</taxon>
        <taxon>Sacoglossa</taxon>
        <taxon>Placobranchoidea</taxon>
        <taxon>Plakobranchidae</taxon>
        <taxon>Plakobranchus</taxon>
    </lineage>
</organism>
<dbReference type="EMBL" id="BLXT01008287">
    <property type="protein sequence ID" value="GFO47286.1"/>
    <property type="molecule type" value="Genomic_DNA"/>
</dbReference>
<dbReference type="AlphaFoldDB" id="A0AAV4DT87"/>
<keyword evidence="2" id="KW-1133">Transmembrane helix</keyword>
<keyword evidence="2" id="KW-0812">Transmembrane</keyword>
<evidence type="ECO:0008006" key="5">
    <source>
        <dbReference type="Google" id="ProtNLM"/>
    </source>
</evidence>
<keyword evidence="4" id="KW-1185">Reference proteome</keyword>